<dbReference type="STRING" id="269799.Gmet_3208"/>
<sequence length="272" mass="30579">MKIYRLVIVVFLALFVGAVPATAAPVARVNAGLQDVIDTVEKSFRPDRNTGLPPLATVTADFFQRSTIAGKEREMRADGQMYFKTASSREPLMFRFDYFRPLKQEIVSDGRTLWMYLPENRQVIVSDVTPVFNPFTFNPDRDRASNFLQGLPRISKDFLIVFSPQGQDIAGNYVLELTPRRATAAIAKLFIVVPREAVLSYVQSGRTSVNTISNIGRQEWPFPILSTTMEDHQGSTTLMEFSNVRTNIMLSDSLFSFAVPPGVQVVKPPRKH</sequence>
<dbReference type="Pfam" id="PF03548">
    <property type="entry name" value="LolA"/>
    <property type="match status" value="1"/>
</dbReference>
<gene>
    <name evidence="3" type="ordered locus">Gmet_3208</name>
</gene>
<proteinExistence type="predicted"/>
<reference evidence="3 4" key="1">
    <citation type="submission" date="2005-10" db="EMBL/GenBank/DDBJ databases">
        <title>Complete sequence of Geobacter metallireducens GS-15.</title>
        <authorList>
            <consortium name="US DOE Joint Genome Institute"/>
            <person name="Copeland A."/>
            <person name="Lucas S."/>
            <person name="Lapidus A."/>
            <person name="Barry K."/>
            <person name="Detter J.C."/>
            <person name="Glavina T."/>
            <person name="Hammon N."/>
            <person name="Israni S."/>
            <person name="Pitluck S."/>
            <person name="Di Bartolo G."/>
            <person name="Chain P."/>
            <person name="Schmutz J."/>
            <person name="Larimer F."/>
            <person name="Land M."/>
            <person name="Kyrpides N."/>
            <person name="Ivanova N."/>
            <person name="Richardson P."/>
        </authorList>
    </citation>
    <scope>NUCLEOTIDE SEQUENCE [LARGE SCALE GENOMIC DNA]</scope>
    <source>
        <strain evidence="4">ATCC 53774 / DSM 7210 / GS-15</strain>
    </source>
</reference>
<feature type="signal peptide" evidence="2">
    <location>
        <begin position="1"/>
        <end position="23"/>
    </location>
</feature>
<dbReference type="HOGENOM" id="CLU_087560_2_2_7"/>
<dbReference type="InterPro" id="IPR029046">
    <property type="entry name" value="LolA/LolB/LppX"/>
</dbReference>
<protein>
    <submittedName>
        <fullName evidence="3">Outer membrane lipoprotein carrier/sorting protein LolA</fullName>
    </submittedName>
</protein>
<name>Q39QQ3_GEOMG</name>
<dbReference type="Proteomes" id="UP000007073">
    <property type="component" value="Chromosome"/>
</dbReference>
<dbReference type="PANTHER" id="PTHR35869:SF1">
    <property type="entry name" value="OUTER-MEMBRANE LIPOPROTEIN CARRIER PROTEIN"/>
    <property type="match status" value="1"/>
</dbReference>
<evidence type="ECO:0000256" key="2">
    <source>
        <dbReference type="SAM" id="SignalP"/>
    </source>
</evidence>
<keyword evidence="4" id="KW-1185">Reference proteome</keyword>
<dbReference type="InterPro" id="IPR004564">
    <property type="entry name" value="OM_lipoprot_carrier_LolA-like"/>
</dbReference>
<dbReference type="PANTHER" id="PTHR35869">
    <property type="entry name" value="OUTER-MEMBRANE LIPOPROTEIN CARRIER PROTEIN"/>
    <property type="match status" value="1"/>
</dbReference>
<evidence type="ECO:0000313" key="3">
    <source>
        <dbReference type="EMBL" id="ABB33421.1"/>
    </source>
</evidence>
<dbReference type="SUPFAM" id="SSF89392">
    <property type="entry name" value="Prokaryotic lipoproteins and lipoprotein localization factors"/>
    <property type="match status" value="1"/>
</dbReference>
<evidence type="ECO:0000313" key="4">
    <source>
        <dbReference type="Proteomes" id="UP000007073"/>
    </source>
</evidence>
<dbReference type="eggNOG" id="COG2834">
    <property type="taxonomic scope" value="Bacteria"/>
</dbReference>
<dbReference type="RefSeq" id="WP_004512646.1">
    <property type="nucleotide sequence ID" value="NC_007517.1"/>
</dbReference>
<keyword evidence="1 2" id="KW-0732">Signal</keyword>
<keyword evidence="3" id="KW-0449">Lipoprotein</keyword>
<evidence type="ECO:0000256" key="1">
    <source>
        <dbReference type="ARBA" id="ARBA00022729"/>
    </source>
</evidence>
<feature type="chain" id="PRO_5004223155" evidence="2">
    <location>
        <begin position="24"/>
        <end position="272"/>
    </location>
</feature>
<organism evidence="3 4">
    <name type="scientific">Geobacter metallireducens (strain ATCC 53774 / DSM 7210 / GS-15)</name>
    <dbReference type="NCBI Taxonomy" id="269799"/>
    <lineage>
        <taxon>Bacteria</taxon>
        <taxon>Pseudomonadati</taxon>
        <taxon>Thermodesulfobacteriota</taxon>
        <taxon>Desulfuromonadia</taxon>
        <taxon>Geobacterales</taxon>
        <taxon>Geobacteraceae</taxon>
        <taxon>Geobacter</taxon>
    </lineage>
</organism>
<dbReference type="KEGG" id="gme:Gmet_3208"/>
<dbReference type="AlphaFoldDB" id="Q39QQ3"/>
<dbReference type="EMBL" id="CP000148">
    <property type="protein sequence ID" value="ABB33421.1"/>
    <property type="molecule type" value="Genomic_DNA"/>
</dbReference>
<dbReference type="Gene3D" id="2.50.20.10">
    <property type="entry name" value="Lipoprotein localisation LolA/LolB/LppX"/>
    <property type="match status" value="1"/>
</dbReference>
<accession>Q39QQ3</accession>
<dbReference type="CDD" id="cd16325">
    <property type="entry name" value="LolA"/>
    <property type="match status" value="1"/>
</dbReference>
<reference evidence="3 4" key="2">
    <citation type="journal article" date="2009" name="BMC Microbiol.">
        <title>The genome sequence of Geobacter metallireducens: features of metabolism, physiology and regulation common and dissimilar to Geobacter sulfurreducens.</title>
        <authorList>
            <person name="Aklujkar M."/>
            <person name="Krushkal J."/>
            <person name="DiBartolo G."/>
            <person name="Lapidus A."/>
            <person name="Land M.L."/>
            <person name="Lovley D.R."/>
        </authorList>
    </citation>
    <scope>NUCLEOTIDE SEQUENCE [LARGE SCALE GENOMIC DNA]</scope>
    <source>
        <strain evidence="4">ATCC 53774 / DSM 7210 / GS-15</strain>
    </source>
</reference>